<accession>U6MDC6</accession>
<evidence type="ECO:0000313" key="3">
    <source>
        <dbReference type="EMBL" id="CDJ59665.1"/>
    </source>
</evidence>
<keyword evidence="2" id="KW-1133">Transmembrane helix</keyword>
<gene>
    <name evidence="3" type="ORF">EMWEY_00058510</name>
</gene>
<feature type="compositionally biased region" description="Polar residues" evidence="1">
    <location>
        <begin position="197"/>
        <end position="206"/>
    </location>
</feature>
<feature type="region of interest" description="Disordered" evidence="1">
    <location>
        <begin position="345"/>
        <end position="372"/>
    </location>
</feature>
<feature type="transmembrane region" description="Helical" evidence="2">
    <location>
        <begin position="67"/>
        <end position="86"/>
    </location>
</feature>
<protein>
    <recommendedName>
        <fullName evidence="5">Transmembrane protein</fullName>
    </recommendedName>
</protein>
<feature type="compositionally biased region" description="Basic and acidic residues" evidence="1">
    <location>
        <begin position="273"/>
        <end position="287"/>
    </location>
</feature>
<dbReference type="Proteomes" id="UP000030763">
    <property type="component" value="Unassembled WGS sequence"/>
</dbReference>
<evidence type="ECO:0008006" key="5">
    <source>
        <dbReference type="Google" id="ProtNLM"/>
    </source>
</evidence>
<evidence type="ECO:0000313" key="4">
    <source>
        <dbReference type="Proteomes" id="UP000030763"/>
    </source>
</evidence>
<name>U6MDC6_EIMMA</name>
<proteinExistence type="predicted"/>
<reference evidence="3" key="2">
    <citation type="submission" date="2013-10" db="EMBL/GenBank/DDBJ databases">
        <authorList>
            <person name="Aslett M."/>
        </authorList>
    </citation>
    <scope>NUCLEOTIDE SEQUENCE [LARGE SCALE GENOMIC DNA]</scope>
    <source>
        <strain evidence="3">Weybridge</strain>
    </source>
</reference>
<dbReference type="OrthoDB" id="347378at2759"/>
<dbReference type="GeneID" id="25339837"/>
<organism evidence="3 4">
    <name type="scientific">Eimeria maxima</name>
    <name type="common">Coccidian parasite</name>
    <dbReference type="NCBI Taxonomy" id="5804"/>
    <lineage>
        <taxon>Eukaryota</taxon>
        <taxon>Sar</taxon>
        <taxon>Alveolata</taxon>
        <taxon>Apicomplexa</taxon>
        <taxon>Conoidasida</taxon>
        <taxon>Coccidia</taxon>
        <taxon>Eucoccidiorida</taxon>
        <taxon>Eimeriorina</taxon>
        <taxon>Eimeriidae</taxon>
        <taxon>Eimeria</taxon>
    </lineage>
</organism>
<keyword evidence="4" id="KW-1185">Reference proteome</keyword>
<keyword evidence="2" id="KW-0472">Membrane</keyword>
<evidence type="ECO:0000256" key="1">
    <source>
        <dbReference type="SAM" id="MobiDB-lite"/>
    </source>
</evidence>
<keyword evidence="2" id="KW-0812">Transmembrane</keyword>
<feature type="region of interest" description="Disordered" evidence="1">
    <location>
        <begin position="197"/>
        <end position="303"/>
    </location>
</feature>
<dbReference type="VEuPathDB" id="ToxoDB:EMWEY_00058510"/>
<feature type="compositionally biased region" description="Low complexity" evidence="1">
    <location>
        <begin position="248"/>
        <end position="265"/>
    </location>
</feature>
<reference evidence="3" key="1">
    <citation type="submission" date="2013-10" db="EMBL/GenBank/DDBJ databases">
        <title>Genomic analysis of the causative agents of coccidiosis in chickens.</title>
        <authorList>
            <person name="Reid A.J."/>
            <person name="Blake D."/>
            <person name="Billington K."/>
            <person name="Browne H."/>
            <person name="Dunn M."/>
            <person name="Hung S."/>
            <person name="Kawahara F."/>
            <person name="Miranda-Saavedra D."/>
            <person name="Mourier T."/>
            <person name="Nagra H."/>
            <person name="Otto T.D."/>
            <person name="Rawlings N."/>
            <person name="Sanchez A."/>
            <person name="Sanders M."/>
            <person name="Subramaniam C."/>
            <person name="Tay Y."/>
            <person name="Dear P."/>
            <person name="Doerig C."/>
            <person name="Gruber A."/>
            <person name="Parkinson J."/>
            <person name="Shirley M."/>
            <person name="Wan K.L."/>
            <person name="Berriman M."/>
            <person name="Tomley F."/>
            <person name="Pain A."/>
        </authorList>
    </citation>
    <scope>NUCLEOTIDE SEQUENCE [LARGE SCALE GENOMIC DNA]</scope>
    <source>
        <strain evidence="3">Weybridge</strain>
    </source>
</reference>
<feature type="region of interest" description="Disordered" evidence="1">
    <location>
        <begin position="427"/>
        <end position="447"/>
    </location>
</feature>
<feature type="compositionally biased region" description="Polar residues" evidence="1">
    <location>
        <begin position="227"/>
        <end position="247"/>
    </location>
</feature>
<evidence type="ECO:0000256" key="2">
    <source>
        <dbReference type="SAM" id="Phobius"/>
    </source>
</evidence>
<sequence>MPPRAVGEAHPPKLERAWNPIVSSLSHEVGGSVSVGSPIDILLSDKIRFRLGAGLRKERPVHKLSRVASILASTSALVVIVAWLAFCKIHRSDRRATGLVQRHLSDYGEENELESILEGCLELREELGLSHDVSEPDEPPEAKKARLFLMLRESGEAFERARENSLQPLQAGARGLTHESSAREQSQLLGDHTLNYSSQGEMSRSEGTAWLPAAAPKRKSARRRISNDSLGSASTRVIPSPSASPKVSISARLASSPRASSGSDAKGQSPEDWLSRDVEGSSPKGEEQGPPGGQSLHNSPIRMGLTGFSAHTLMKHPAVLTGASFVSMLGPDGTRHSHEDWLSPVAKASSPKGDEPVPQRGESPYNDTKLMRPTCFPEATSTSGAAEASFVSSDTEANEAAGYDLSTGAEQNAAKMASDQEVFQERTSVGEGAQQAEERVDDVGVSQHSTPVGQLVEMKFAKEGQTLAGKTHLHPFVRLPPTIPKDITQLFNGVIALSSNVTRGSPMKDFNVMRMLFAKRCLTGQDVSQLMAACRCLIAYACQKLTSSPSKSNPFYIVRRLAATFMVFDYVVSTIQVLGDKANIQSWWPHFVGRFDTDANVEIKAFTHSNTEYLATFCQRLSDALAIYKTGVRPPPNIIIKLKRDILSKLRHNSIFENSSWELWEEDDALFH</sequence>
<dbReference type="EMBL" id="HG720674">
    <property type="protein sequence ID" value="CDJ59665.1"/>
    <property type="molecule type" value="Genomic_DNA"/>
</dbReference>
<dbReference type="RefSeq" id="XP_013336312.1">
    <property type="nucleotide sequence ID" value="XM_013480858.1"/>
</dbReference>
<dbReference type="AlphaFoldDB" id="U6MDC6"/>